<dbReference type="AlphaFoldDB" id="A0A6I4WIL9"/>
<comment type="caution">
    <text evidence="2">The sequence shown here is derived from an EMBL/GenBank/DDBJ whole genome shotgun (WGS) entry which is preliminary data.</text>
</comment>
<dbReference type="OrthoDB" id="4961314at2"/>
<dbReference type="Pfam" id="PF26312">
    <property type="entry name" value="DUF8083"/>
    <property type="match status" value="1"/>
</dbReference>
<evidence type="ECO:0000313" key="3">
    <source>
        <dbReference type="Proteomes" id="UP000431901"/>
    </source>
</evidence>
<dbReference type="EMBL" id="WUTW01000005">
    <property type="protein sequence ID" value="MXQ66834.1"/>
    <property type="molecule type" value="Genomic_DNA"/>
</dbReference>
<protein>
    <recommendedName>
        <fullName evidence="1">DUF8083 domain-containing protein</fullName>
    </recommendedName>
</protein>
<dbReference type="InterPro" id="IPR058396">
    <property type="entry name" value="DUF8083"/>
</dbReference>
<reference evidence="2 3" key="1">
    <citation type="submission" date="2019-12" db="EMBL/GenBank/DDBJ databases">
        <title>Nocardia macrotermitis sp. nov. and Nocardia aurantia sp. nov., isolated from the gut of the fungus growing-termite Macrotermes natalensis.</title>
        <authorList>
            <person name="Christine B."/>
            <person name="Rene B."/>
        </authorList>
    </citation>
    <scope>NUCLEOTIDE SEQUENCE [LARGE SCALE GENOMIC DNA]</scope>
    <source>
        <strain evidence="2 3">DSM 102126</strain>
    </source>
</reference>
<organism evidence="2 3">
    <name type="scientific">Actinomadura rayongensis</name>
    <dbReference type="NCBI Taxonomy" id="1429076"/>
    <lineage>
        <taxon>Bacteria</taxon>
        <taxon>Bacillati</taxon>
        <taxon>Actinomycetota</taxon>
        <taxon>Actinomycetes</taxon>
        <taxon>Streptosporangiales</taxon>
        <taxon>Thermomonosporaceae</taxon>
        <taxon>Actinomadura</taxon>
    </lineage>
</organism>
<feature type="domain" description="DUF8083" evidence="1">
    <location>
        <begin position="7"/>
        <end position="285"/>
    </location>
</feature>
<proteinExistence type="predicted"/>
<gene>
    <name evidence="2" type="ORF">GQ466_22715</name>
</gene>
<accession>A0A6I4WIL9</accession>
<evidence type="ECO:0000259" key="1">
    <source>
        <dbReference type="Pfam" id="PF26312"/>
    </source>
</evidence>
<dbReference type="Proteomes" id="UP000431901">
    <property type="component" value="Unassembled WGS sequence"/>
</dbReference>
<dbReference type="RefSeq" id="WP_161105024.1">
    <property type="nucleotide sequence ID" value="NZ_JBHLYI010000003.1"/>
</dbReference>
<sequence>MRGVLPYAAYLRVYEPVTAFPEPERTVWTAYAESRRRPRRAGALEAEQREALARLVERRAAPERESRDAYVRREGDLYYVAPWGTRLRCWLAYERFRDGTTAALAAAALPPIAAESAGTGLERRRRSGRSMDPHILSCTWHVPAEWLVPFRGEERCRELPPDGEGAAEVSTAARAMLYVTPLTEARRRIAEALPVVAIADEGVLPVGTADLMTLDRWLTGFHPGSLVELDYGGLVHLLDEHALETDMSVVELAVALTASRRGEHELAVAAGERLRARWRRVRALESAN</sequence>
<evidence type="ECO:0000313" key="2">
    <source>
        <dbReference type="EMBL" id="MXQ66834.1"/>
    </source>
</evidence>
<keyword evidence="3" id="KW-1185">Reference proteome</keyword>
<name>A0A6I4WIL9_9ACTN</name>